<dbReference type="AlphaFoldDB" id="A0A453RZF3"/>
<reference evidence="2" key="5">
    <citation type="journal article" date="2021" name="G3 (Bethesda)">
        <title>Aegilops tauschii genome assembly Aet v5.0 features greater sequence contiguity and improved annotation.</title>
        <authorList>
            <person name="Wang L."/>
            <person name="Zhu T."/>
            <person name="Rodriguez J.C."/>
            <person name="Deal K.R."/>
            <person name="Dubcovsky J."/>
            <person name="McGuire P.E."/>
            <person name="Lux T."/>
            <person name="Spannagl M."/>
            <person name="Mayer K.F.X."/>
            <person name="Baldrich P."/>
            <person name="Meyers B.C."/>
            <person name="Huo N."/>
            <person name="Gu Y.Q."/>
            <person name="Zhou H."/>
            <person name="Devos K.M."/>
            <person name="Bennetzen J.L."/>
            <person name="Unver T."/>
            <person name="Budak H."/>
            <person name="Gulick P.J."/>
            <person name="Galiba G."/>
            <person name="Kalapos B."/>
            <person name="Nelson D.R."/>
            <person name="Li P."/>
            <person name="You F.M."/>
            <person name="Luo M.C."/>
            <person name="Dvorak J."/>
        </authorList>
    </citation>
    <scope>NUCLEOTIDE SEQUENCE [LARGE SCALE GENOMIC DNA]</scope>
    <source>
        <strain evidence="2">cv. AL8/78</strain>
    </source>
</reference>
<feature type="compositionally biased region" description="Polar residues" evidence="1">
    <location>
        <begin position="112"/>
        <end position="121"/>
    </location>
</feature>
<sequence>FHLLLCANPPPPVPPSCGPPPRYPPSPRRPATPTDAPPCAPAFSPRAPRPPLSLRCPLRQAPPTPGGPAQRRRRRPATSFFRRPHSHRPHHVLPPPSNHWIQWDPDPPPLVSRSSISQPPHGSQPPALPTPPRRTAGVAPEASRPSSLSFPSSSSPLPHTLVPQEPSWPSDSSSPVAAALDPAAISQIRSSLQFAWVAR</sequence>
<feature type="compositionally biased region" description="Low complexity" evidence="1">
    <location>
        <begin position="143"/>
        <end position="158"/>
    </location>
</feature>
<dbReference type="Gramene" id="AET7Gv20766600.1">
    <property type="protein sequence ID" value="AET7Gv20766600.1"/>
    <property type="gene ID" value="AET7Gv20766600"/>
</dbReference>
<reference evidence="2" key="3">
    <citation type="journal article" date="2017" name="Nature">
        <title>Genome sequence of the progenitor of the wheat D genome Aegilops tauschii.</title>
        <authorList>
            <person name="Luo M.C."/>
            <person name="Gu Y.Q."/>
            <person name="Puiu D."/>
            <person name="Wang H."/>
            <person name="Twardziok S.O."/>
            <person name="Deal K.R."/>
            <person name="Huo N."/>
            <person name="Zhu T."/>
            <person name="Wang L."/>
            <person name="Wang Y."/>
            <person name="McGuire P.E."/>
            <person name="Liu S."/>
            <person name="Long H."/>
            <person name="Ramasamy R.K."/>
            <person name="Rodriguez J.C."/>
            <person name="Van S.L."/>
            <person name="Yuan L."/>
            <person name="Wang Z."/>
            <person name="Xia Z."/>
            <person name="Xiao L."/>
            <person name="Anderson O.D."/>
            <person name="Ouyang S."/>
            <person name="Liang Y."/>
            <person name="Zimin A.V."/>
            <person name="Pertea G."/>
            <person name="Qi P."/>
            <person name="Bennetzen J.L."/>
            <person name="Dai X."/>
            <person name="Dawson M.W."/>
            <person name="Muller H.G."/>
            <person name="Kugler K."/>
            <person name="Rivarola-Duarte L."/>
            <person name="Spannagl M."/>
            <person name="Mayer K.F.X."/>
            <person name="Lu F.H."/>
            <person name="Bevan M.W."/>
            <person name="Leroy P."/>
            <person name="Li P."/>
            <person name="You F.M."/>
            <person name="Sun Q."/>
            <person name="Liu Z."/>
            <person name="Lyons E."/>
            <person name="Wicker T."/>
            <person name="Salzberg S.L."/>
            <person name="Devos K.M."/>
            <person name="Dvorak J."/>
        </authorList>
    </citation>
    <scope>NUCLEOTIDE SEQUENCE [LARGE SCALE GENOMIC DNA]</scope>
    <source>
        <strain evidence="2">cv. AL8/78</strain>
    </source>
</reference>
<evidence type="ECO:0000313" key="3">
    <source>
        <dbReference type="Proteomes" id="UP000015105"/>
    </source>
</evidence>
<dbReference type="Gramene" id="AET7Gv20766600.2">
    <property type="protein sequence ID" value="AET7Gv20766600.2"/>
    <property type="gene ID" value="AET7Gv20766600"/>
</dbReference>
<keyword evidence="3" id="KW-1185">Reference proteome</keyword>
<dbReference type="EnsemblPlants" id="AET7Gv20766600.1">
    <property type="protein sequence ID" value="AET7Gv20766600.1"/>
    <property type="gene ID" value="AET7Gv20766600"/>
</dbReference>
<protein>
    <submittedName>
        <fullName evidence="2">Uncharacterized protein</fullName>
    </submittedName>
</protein>
<dbReference type="Proteomes" id="UP000015105">
    <property type="component" value="Chromosome 7D"/>
</dbReference>
<dbReference type="EnsemblPlants" id="AET7Gv20766600.2">
    <property type="protein sequence ID" value="AET7Gv20766600.2"/>
    <property type="gene ID" value="AET7Gv20766600"/>
</dbReference>
<feature type="compositionally biased region" description="Low complexity" evidence="1">
    <location>
        <begin position="41"/>
        <end position="59"/>
    </location>
</feature>
<proteinExistence type="predicted"/>
<organism evidence="2 3">
    <name type="scientific">Aegilops tauschii subsp. strangulata</name>
    <name type="common">Goatgrass</name>
    <dbReference type="NCBI Taxonomy" id="200361"/>
    <lineage>
        <taxon>Eukaryota</taxon>
        <taxon>Viridiplantae</taxon>
        <taxon>Streptophyta</taxon>
        <taxon>Embryophyta</taxon>
        <taxon>Tracheophyta</taxon>
        <taxon>Spermatophyta</taxon>
        <taxon>Magnoliopsida</taxon>
        <taxon>Liliopsida</taxon>
        <taxon>Poales</taxon>
        <taxon>Poaceae</taxon>
        <taxon>BOP clade</taxon>
        <taxon>Pooideae</taxon>
        <taxon>Triticodae</taxon>
        <taxon>Triticeae</taxon>
        <taxon>Triticinae</taxon>
        <taxon>Aegilops</taxon>
    </lineage>
</organism>
<reference evidence="3" key="1">
    <citation type="journal article" date="2014" name="Science">
        <title>Ancient hybridizations among the ancestral genomes of bread wheat.</title>
        <authorList>
            <consortium name="International Wheat Genome Sequencing Consortium,"/>
            <person name="Marcussen T."/>
            <person name="Sandve S.R."/>
            <person name="Heier L."/>
            <person name="Spannagl M."/>
            <person name="Pfeifer M."/>
            <person name="Jakobsen K.S."/>
            <person name="Wulff B.B."/>
            <person name="Steuernagel B."/>
            <person name="Mayer K.F."/>
            <person name="Olsen O.A."/>
        </authorList>
    </citation>
    <scope>NUCLEOTIDE SEQUENCE [LARGE SCALE GENOMIC DNA]</scope>
    <source>
        <strain evidence="3">cv. AL8/78</strain>
    </source>
</reference>
<accession>A0A453RZF3</accession>
<feature type="region of interest" description="Disordered" evidence="1">
    <location>
        <begin position="1"/>
        <end position="177"/>
    </location>
</feature>
<name>A0A453RZF3_AEGTS</name>
<reference evidence="3" key="2">
    <citation type="journal article" date="2017" name="Nat. Plants">
        <title>The Aegilops tauschii genome reveals multiple impacts of transposons.</title>
        <authorList>
            <person name="Zhao G."/>
            <person name="Zou C."/>
            <person name="Li K."/>
            <person name="Wang K."/>
            <person name="Li T."/>
            <person name="Gao L."/>
            <person name="Zhang X."/>
            <person name="Wang H."/>
            <person name="Yang Z."/>
            <person name="Liu X."/>
            <person name="Jiang W."/>
            <person name="Mao L."/>
            <person name="Kong X."/>
            <person name="Jiao Y."/>
            <person name="Jia J."/>
        </authorList>
    </citation>
    <scope>NUCLEOTIDE SEQUENCE [LARGE SCALE GENOMIC DNA]</scope>
    <source>
        <strain evidence="3">cv. AL8/78</strain>
    </source>
</reference>
<evidence type="ECO:0000313" key="2">
    <source>
        <dbReference type="EnsemblPlants" id="AET7Gv20766600.2"/>
    </source>
</evidence>
<feature type="compositionally biased region" description="Basic residues" evidence="1">
    <location>
        <begin position="70"/>
        <end position="91"/>
    </location>
</feature>
<feature type="compositionally biased region" description="Pro residues" evidence="1">
    <location>
        <begin position="8"/>
        <end position="40"/>
    </location>
</feature>
<evidence type="ECO:0000256" key="1">
    <source>
        <dbReference type="SAM" id="MobiDB-lite"/>
    </source>
</evidence>
<feature type="compositionally biased region" description="Pro residues" evidence="1">
    <location>
        <begin position="122"/>
        <end position="132"/>
    </location>
</feature>
<reference evidence="2" key="4">
    <citation type="submission" date="2019-03" db="UniProtKB">
        <authorList>
            <consortium name="EnsemblPlants"/>
        </authorList>
    </citation>
    <scope>IDENTIFICATION</scope>
</reference>